<sequence>MDRERTCWVDESWREKSVREENSRSAKHRHRFEFIYGGLCFNPSSFLEQIPYLVAPKRMDQFTFLTLVLFAASTSLRLDLGALVALSMKSITWVSLQRRRNWNSTSLQHYQGKPSFLFYLKSRCHF</sequence>
<proteinExistence type="predicted"/>
<accession>A0A835N363</accession>
<organism evidence="1 2">
    <name type="scientific">Salix dunnii</name>
    <dbReference type="NCBI Taxonomy" id="1413687"/>
    <lineage>
        <taxon>Eukaryota</taxon>
        <taxon>Viridiplantae</taxon>
        <taxon>Streptophyta</taxon>
        <taxon>Embryophyta</taxon>
        <taxon>Tracheophyta</taxon>
        <taxon>Spermatophyta</taxon>
        <taxon>Magnoliopsida</taxon>
        <taxon>eudicotyledons</taxon>
        <taxon>Gunneridae</taxon>
        <taxon>Pentapetalae</taxon>
        <taxon>rosids</taxon>
        <taxon>fabids</taxon>
        <taxon>Malpighiales</taxon>
        <taxon>Salicaceae</taxon>
        <taxon>Saliceae</taxon>
        <taxon>Salix</taxon>
    </lineage>
</organism>
<reference evidence="1 2" key="1">
    <citation type="submission" date="2020-10" db="EMBL/GenBank/DDBJ databases">
        <title>Plant Genome Project.</title>
        <authorList>
            <person name="Zhang R.-G."/>
        </authorList>
    </citation>
    <scope>NUCLEOTIDE SEQUENCE [LARGE SCALE GENOMIC DNA]</scope>
    <source>
        <strain evidence="1">FAFU-HL-1</strain>
        <tissue evidence="1">Leaf</tissue>
    </source>
</reference>
<gene>
    <name evidence="1" type="ORF">SADUNF_Sadunf03G0021000</name>
</gene>
<protein>
    <submittedName>
        <fullName evidence="1">Uncharacterized protein</fullName>
    </submittedName>
</protein>
<name>A0A835N363_9ROSI</name>
<evidence type="ECO:0000313" key="1">
    <source>
        <dbReference type="EMBL" id="KAF9685116.1"/>
    </source>
</evidence>
<dbReference type="Proteomes" id="UP000657918">
    <property type="component" value="Unassembled WGS sequence"/>
</dbReference>
<keyword evidence="2" id="KW-1185">Reference proteome</keyword>
<comment type="caution">
    <text evidence="1">The sequence shown here is derived from an EMBL/GenBank/DDBJ whole genome shotgun (WGS) entry which is preliminary data.</text>
</comment>
<evidence type="ECO:0000313" key="2">
    <source>
        <dbReference type="Proteomes" id="UP000657918"/>
    </source>
</evidence>
<dbReference type="AlphaFoldDB" id="A0A835N363"/>
<dbReference type="EMBL" id="JADGMS010000003">
    <property type="protein sequence ID" value="KAF9685116.1"/>
    <property type="molecule type" value="Genomic_DNA"/>
</dbReference>